<keyword evidence="2" id="KW-1185">Reference proteome</keyword>
<name>A0A3N6MFD0_9BURK</name>
<dbReference type="Proteomes" id="UP000272778">
    <property type="component" value="Unassembled WGS sequence"/>
</dbReference>
<dbReference type="OrthoDB" id="9131809at2"/>
<gene>
    <name evidence="1" type="ORF">D1Y85_21615</name>
</gene>
<dbReference type="RefSeq" id="WP_124153118.1">
    <property type="nucleotide sequence ID" value="NZ_RQIS01000018.1"/>
</dbReference>
<reference evidence="1 2" key="1">
    <citation type="submission" date="2018-11" db="EMBL/GenBank/DDBJ databases">
        <title>Paraburkholderia sp. DHOA04, isolated from soil.</title>
        <authorList>
            <person name="Gao Z.-H."/>
            <person name="Qiu L.-H."/>
            <person name="Fu J.-C."/>
        </authorList>
    </citation>
    <scope>NUCLEOTIDE SEQUENCE [LARGE SCALE GENOMIC DNA]</scope>
    <source>
        <strain evidence="1 2">DHOA04</strain>
    </source>
</reference>
<sequence>MENIKDEPKTCIVIGNPLDGLQIIGPFDDDDDARCYAEQKLSGEWWITEMLEPEPAKEQHDG</sequence>
<dbReference type="EMBL" id="RQIS01000018">
    <property type="protein sequence ID" value="RQH02734.1"/>
    <property type="molecule type" value="Genomic_DNA"/>
</dbReference>
<evidence type="ECO:0000313" key="1">
    <source>
        <dbReference type="EMBL" id="RQH02734.1"/>
    </source>
</evidence>
<accession>A0A3N6MFD0</accession>
<protein>
    <submittedName>
        <fullName evidence="1">Uncharacterized protein</fullName>
    </submittedName>
</protein>
<comment type="caution">
    <text evidence="1">The sequence shown here is derived from an EMBL/GenBank/DDBJ whole genome shotgun (WGS) entry which is preliminary data.</text>
</comment>
<dbReference type="AlphaFoldDB" id="A0A3N6MFD0"/>
<organism evidence="1 2">
    <name type="scientific">Paraburkholderia dinghuensis</name>
    <dbReference type="NCBI Taxonomy" id="2305225"/>
    <lineage>
        <taxon>Bacteria</taxon>
        <taxon>Pseudomonadati</taxon>
        <taxon>Pseudomonadota</taxon>
        <taxon>Betaproteobacteria</taxon>
        <taxon>Burkholderiales</taxon>
        <taxon>Burkholderiaceae</taxon>
        <taxon>Paraburkholderia</taxon>
    </lineage>
</organism>
<evidence type="ECO:0000313" key="2">
    <source>
        <dbReference type="Proteomes" id="UP000272778"/>
    </source>
</evidence>
<proteinExistence type="predicted"/>